<protein>
    <submittedName>
        <fullName evidence="2">Uncharacterized protein</fullName>
    </submittedName>
</protein>
<dbReference type="RefSeq" id="WP_210300477.1">
    <property type="nucleotide sequence ID" value="NZ_JACIEE010000019.1"/>
</dbReference>
<name>A0A7W6DCX6_9HYPH</name>
<organism evidence="2 3">
    <name type="scientific">Mycoplana azooxidifex</name>
    <dbReference type="NCBI Taxonomy" id="1636188"/>
    <lineage>
        <taxon>Bacteria</taxon>
        <taxon>Pseudomonadati</taxon>
        <taxon>Pseudomonadota</taxon>
        <taxon>Alphaproteobacteria</taxon>
        <taxon>Hyphomicrobiales</taxon>
        <taxon>Rhizobiaceae</taxon>
        <taxon>Mycoplana</taxon>
    </lineage>
</organism>
<evidence type="ECO:0000313" key="2">
    <source>
        <dbReference type="EMBL" id="MBB3980289.1"/>
    </source>
</evidence>
<evidence type="ECO:0000256" key="1">
    <source>
        <dbReference type="SAM" id="Phobius"/>
    </source>
</evidence>
<keyword evidence="1" id="KW-0812">Transmembrane</keyword>
<keyword evidence="1" id="KW-1133">Transmembrane helix</keyword>
<gene>
    <name evidence="2" type="ORF">GGQ64_005542</name>
</gene>
<dbReference type="AlphaFoldDB" id="A0A7W6DCX6"/>
<comment type="caution">
    <text evidence="2">The sequence shown here is derived from an EMBL/GenBank/DDBJ whole genome shotgun (WGS) entry which is preliminary data.</text>
</comment>
<keyword evidence="3" id="KW-1185">Reference proteome</keyword>
<accession>A0A7W6DCX6</accession>
<sequence>MFSETLRLTYLNASAQLVSLLGDDIVGRWIPIMALVFIVGVVLAY</sequence>
<dbReference type="Proteomes" id="UP000574761">
    <property type="component" value="Unassembled WGS sequence"/>
</dbReference>
<reference evidence="2 3" key="1">
    <citation type="submission" date="2020-08" db="EMBL/GenBank/DDBJ databases">
        <title>Genomic Encyclopedia of Type Strains, Phase IV (KMG-IV): sequencing the most valuable type-strain genomes for metagenomic binning, comparative biology and taxonomic classification.</title>
        <authorList>
            <person name="Goeker M."/>
        </authorList>
    </citation>
    <scope>NUCLEOTIDE SEQUENCE [LARGE SCALE GENOMIC DNA]</scope>
    <source>
        <strain evidence="2 3">DSM 100211</strain>
    </source>
</reference>
<keyword evidence="1" id="KW-0472">Membrane</keyword>
<evidence type="ECO:0000313" key="3">
    <source>
        <dbReference type="Proteomes" id="UP000574761"/>
    </source>
</evidence>
<proteinExistence type="predicted"/>
<feature type="transmembrane region" description="Helical" evidence="1">
    <location>
        <begin position="26"/>
        <end position="44"/>
    </location>
</feature>
<dbReference type="EMBL" id="JACIEE010000019">
    <property type="protein sequence ID" value="MBB3980289.1"/>
    <property type="molecule type" value="Genomic_DNA"/>
</dbReference>